<protein>
    <submittedName>
        <fullName evidence="1">Uncharacterized protein</fullName>
    </submittedName>
</protein>
<dbReference type="EMBL" id="FNUK01000009">
    <property type="protein sequence ID" value="SEF74805.1"/>
    <property type="molecule type" value="Genomic_DNA"/>
</dbReference>
<gene>
    <name evidence="1" type="ORF">SAMN05660865_00921</name>
</gene>
<name>A0A1H5UIB5_9CLOT</name>
<accession>A0A1H5UIB5</accession>
<dbReference type="AlphaFoldDB" id="A0A1H5UIB5"/>
<evidence type="ECO:0000313" key="1">
    <source>
        <dbReference type="EMBL" id="SEF74805.1"/>
    </source>
</evidence>
<evidence type="ECO:0000313" key="2">
    <source>
        <dbReference type="Proteomes" id="UP000242850"/>
    </source>
</evidence>
<reference evidence="2" key="1">
    <citation type="submission" date="2016-10" db="EMBL/GenBank/DDBJ databases">
        <authorList>
            <person name="Varghese N."/>
            <person name="Submissions S."/>
        </authorList>
    </citation>
    <scope>NUCLEOTIDE SEQUENCE [LARGE SCALE GENOMIC DNA]</scope>
    <source>
        <strain evidence="2">DSM 5463</strain>
    </source>
</reference>
<organism evidence="1 2">
    <name type="scientific">Caloramator fervidus</name>
    <dbReference type="NCBI Taxonomy" id="29344"/>
    <lineage>
        <taxon>Bacteria</taxon>
        <taxon>Bacillati</taxon>
        <taxon>Bacillota</taxon>
        <taxon>Clostridia</taxon>
        <taxon>Eubacteriales</taxon>
        <taxon>Clostridiaceae</taxon>
        <taxon>Caloramator</taxon>
    </lineage>
</organism>
<sequence>MLNRIRERRIQRDGLYEITLQIPEDEYFSVYDSVTEYNAVEILGNYLMKYQDDARFDNVRIKHNKNGHVVDIKADLHYLKNDHTDASPIPDMLNKIRGE</sequence>
<keyword evidence="2" id="KW-1185">Reference proteome</keyword>
<proteinExistence type="predicted"/>
<dbReference type="Proteomes" id="UP000242850">
    <property type="component" value="Unassembled WGS sequence"/>
</dbReference>
<dbReference type="OrthoDB" id="1707731at2"/>